<proteinExistence type="predicted"/>
<dbReference type="Proteomes" id="UP000659698">
    <property type="component" value="Unassembled WGS sequence"/>
</dbReference>
<evidence type="ECO:0000313" key="1">
    <source>
        <dbReference type="EMBL" id="MBC3540093.1"/>
    </source>
</evidence>
<evidence type="ECO:0008006" key="3">
    <source>
        <dbReference type="Google" id="ProtNLM"/>
    </source>
</evidence>
<name>A0ABR6VSC4_9BACT</name>
<organism evidence="1 2">
    <name type="scientific">Rufibacter sediminis</name>
    <dbReference type="NCBI Taxonomy" id="2762756"/>
    <lineage>
        <taxon>Bacteria</taxon>
        <taxon>Pseudomonadati</taxon>
        <taxon>Bacteroidota</taxon>
        <taxon>Cytophagia</taxon>
        <taxon>Cytophagales</taxon>
        <taxon>Hymenobacteraceae</taxon>
        <taxon>Rufibacter</taxon>
    </lineage>
</organism>
<gene>
    <name evidence="1" type="ORF">H7U12_10390</name>
</gene>
<dbReference type="RefSeq" id="WP_186637081.1">
    <property type="nucleotide sequence ID" value="NZ_JACOAF010000023.1"/>
</dbReference>
<dbReference type="EMBL" id="JACOAF010000023">
    <property type="protein sequence ID" value="MBC3540093.1"/>
    <property type="molecule type" value="Genomic_DNA"/>
</dbReference>
<evidence type="ECO:0000313" key="2">
    <source>
        <dbReference type="Proteomes" id="UP000659698"/>
    </source>
</evidence>
<protein>
    <recommendedName>
        <fullName evidence="3">Periplasmic heavy metal sensor</fullName>
    </recommendedName>
</protein>
<sequence>MKIFTVSICLVLAFSLKGLGQVAPKNEAVENTSASISRMMVTELGLNEAEFLQIRNLNQERLTKAAEITRKLKDDAPALNASLRDIEEDFETKLFRILTTRQLEAYAEFKMKPEANFLTLVQQVSPDSKRKQNKKRASD</sequence>
<keyword evidence="2" id="KW-1185">Reference proteome</keyword>
<comment type="caution">
    <text evidence="1">The sequence shown here is derived from an EMBL/GenBank/DDBJ whole genome shotgun (WGS) entry which is preliminary data.</text>
</comment>
<reference evidence="1 2" key="1">
    <citation type="journal article" date="2019" name="Int. J. Syst. Evol. Microbiol.">
        <title>Rufibacter sediminis sp. nov., isolated from freshwater lake sediment.</title>
        <authorList>
            <person name="Qu J.H."/>
            <person name="Zhang L.J."/>
            <person name="Fu Y.H."/>
            <person name="Li H.F."/>
        </authorList>
    </citation>
    <scope>NUCLEOTIDE SEQUENCE [LARGE SCALE GENOMIC DNA]</scope>
    <source>
        <strain evidence="1 2">H-1</strain>
    </source>
</reference>
<accession>A0ABR6VSC4</accession>